<evidence type="ECO:0000313" key="1">
    <source>
        <dbReference type="EMBL" id="MFD0869707.1"/>
    </source>
</evidence>
<reference evidence="2" key="1">
    <citation type="journal article" date="2019" name="Int. J. Syst. Evol. Microbiol.">
        <title>The Global Catalogue of Microorganisms (GCM) 10K type strain sequencing project: providing services to taxonomists for standard genome sequencing and annotation.</title>
        <authorList>
            <consortium name="The Broad Institute Genomics Platform"/>
            <consortium name="The Broad Institute Genome Sequencing Center for Infectious Disease"/>
            <person name="Wu L."/>
            <person name="Ma J."/>
        </authorList>
    </citation>
    <scope>NUCLEOTIDE SEQUENCE [LARGE SCALE GENOMIC DNA]</scope>
    <source>
        <strain evidence="2">CCUG 57263</strain>
    </source>
</reference>
<organism evidence="1 2">
    <name type="scientific">Paenibacillus residui</name>
    <dbReference type="NCBI Taxonomy" id="629724"/>
    <lineage>
        <taxon>Bacteria</taxon>
        <taxon>Bacillati</taxon>
        <taxon>Bacillota</taxon>
        <taxon>Bacilli</taxon>
        <taxon>Bacillales</taxon>
        <taxon>Paenibacillaceae</taxon>
        <taxon>Paenibacillus</taxon>
    </lineage>
</organism>
<keyword evidence="2" id="KW-1185">Reference proteome</keyword>
<sequence>MSKIAALTGREEYVPIRSETELYAPVKAYMESLGYEVKGEVKNCDLVAIRGEEPPVIVELKKSFTIPLLVQGVDRLRQSDMVYLAIEKKEHGRAPHQLKWGDLQRLCRMLGLGLMTVRYYKRKAPLVEVVCHPEPYVPRKNLKQTARLVKEFNERSGDYNIGGSTQRKLVTAYREKALQCAYYLKLNGPMAPRQLKELTGNPKTAALLQHNYYRWFQRVSRGIYALTPQGEKALQEFAHVVERMEDRAGRPDSYHDENPALPF</sequence>
<dbReference type="InterPro" id="IPR018679">
    <property type="entry name" value="DUF2161"/>
</dbReference>
<gene>
    <name evidence="1" type="ORF">ACFQ03_11140</name>
</gene>
<dbReference type="Pfam" id="PF09929">
    <property type="entry name" value="DUF2161"/>
    <property type="match status" value="1"/>
</dbReference>
<proteinExistence type="predicted"/>
<dbReference type="EMBL" id="JBHTIU010000034">
    <property type="protein sequence ID" value="MFD0869707.1"/>
    <property type="molecule type" value="Genomic_DNA"/>
</dbReference>
<accession>A0ABW3D8C2</accession>
<evidence type="ECO:0000313" key="2">
    <source>
        <dbReference type="Proteomes" id="UP001597120"/>
    </source>
</evidence>
<comment type="caution">
    <text evidence="1">The sequence shown here is derived from an EMBL/GenBank/DDBJ whole genome shotgun (WGS) entry which is preliminary data.</text>
</comment>
<dbReference type="Proteomes" id="UP001597120">
    <property type="component" value="Unassembled WGS sequence"/>
</dbReference>
<name>A0ABW3D8C2_9BACL</name>
<protein>
    <submittedName>
        <fullName evidence="1">DUF2161 domain-containing phosphodiesterase</fullName>
    </submittedName>
</protein>